<name>A0A6N2M2E9_SALVM</name>
<accession>A0A6N2M2E9</accession>
<dbReference type="EMBL" id="CAADRP010001574">
    <property type="protein sequence ID" value="VFU42121.1"/>
    <property type="molecule type" value="Genomic_DNA"/>
</dbReference>
<organism evidence="1">
    <name type="scientific">Salix viminalis</name>
    <name type="common">Common osier</name>
    <name type="synonym">Basket willow</name>
    <dbReference type="NCBI Taxonomy" id="40686"/>
    <lineage>
        <taxon>Eukaryota</taxon>
        <taxon>Viridiplantae</taxon>
        <taxon>Streptophyta</taxon>
        <taxon>Embryophyta</taxon>
        <taxon>Tracheophyta</taxon>
        <taxon>Spermatophyta</taxon>
        <taxon>Magnoliopsida</taxon>
        <taxon>eudicotyledons</taxon>
        <taxon>Gunneridae</taxon>
        <taxon>Pentapetalae</taxon>
        <taxon>rosids</taxon>
        <taxon>fabids</taxon>
        <taxon>Malpighiales</taxon>
        <taxon>Salicaceae</taxon>
        <taxon>Saliceae</taxon>
        <taxon>Salix</taxon>
    </lineage>
</organism>
<reference evidence="1" key="1">
    <citation type="submission" date="2019-03" db="EMBL/GenBank/DDBJ databases">
        <authorList>
            <person name="Mank J."/>
            <person name="Almeida P."/>
        </authorList>
    </citation>
    <scope>NUCLEOTIDE SEQUENCE</scope>
    <source>
        <strain evidence="1">78183</strain>
    </source>
</reference>
<protein>
    <submittedName>
        <fullName evidence="1">Uncharacterized protein</fullName>
    </submittedName>
</protein>
<gene>
    <name evidence="1" type="ORF">SVIM_LOCUS250606</name>
</gene>
<evidence type="ECO:0000313" key="1">
    <source>
        <dbReference type="EMBL" id="VFU42121.1"/>
    </source>
</evidence>
<sequence>MTPQPYHTLFIGKKFPPFCLLIAATSKHFSDNQSEQELLLVHVLDSVCPAIDSRAMNYGDEDEDGRMANLNSLVRFNAIDSRAMNYGNEDEDGRMANLNSFSQILTDAIDSRAMNYGDEDGRMANLNSFSQILTDAIDSRAMN</sequence>
<dbReference type="AlphaFoldDB" id="A0A6N2M2E9"/>
<proteinExistence type="predicted"/>